<evidence type="ECO:0000256" key="5">
    <source>
        <dbReference type="ARBA" id="ARBA00022827"/>
    </source>
</evidence>
<comment type="cofactor">
    <cofactor evidence="2">
        <name>FAD</name>
        <dbReference type="ChEBI" id="CHEBI:57692"/>
    </cofactor>
</comment>
<evidence type="ECO:0000256" key="1">
    <source>
        <dbReference type="ARBA" id="ARBA00001932"/>
    </source>
</evidence>
<evidence type="ECO:0000313" key="10">
    <source>
        <dbReference type="Proteomes" id="UP001055955"/>
    </source>
</evidence>
<dbReference type="InterPro" id="IPR036155">
    <property type="entry name" value="Crypto/Photolyase_N_sf"/>
</dbReference>
<dbReference type="Pfam" id="PF03441">
    <property type="entry name" value="FAD_binding_7"/>
    <property type="match status" value="1"/>
</dbReference>
<dbReference type="Gene3D" id="3.40.50.620">
    <property type="entry name" value="HUPs"/>
    <property type="match status" value="1"/>
</dbReference>
<dbReference type="PANTHER" id="PTHR11455:SF9">
    <property type="entry name" value="CRYPTOCHROME CIRCADIAN CLOCK 5 ISOFORM X1"/>
    <property type="match status" value="1"/>
</dbReference>
<dbReference type="EMBL" id="CP092900">
    <property type="protein sequence ID" value="UTC24352.1"/>
    <property type="molecule type" value="Genomic_DNA"/>
</dbReference>
<accession>A0ABY5DKL1</accession>
<dbReference type="InterPro" id="IPR006050">
    <property type="entry name" value="DNA_photolyase_N"/>
</dbReference>
<comment type="cofactor">
    <cofactor evidence="1">
        <name>(6R)-5,10-methylene-5,6,7,8-tetrahydrofolate</name>
        <dbReference type="ChEBI" id="CHEBI:15636"/>
    </cofactor>
</comment>
<dbReference type="Proteomes" id="UP001055955">
    <property type="component" value="Chromosome"/>
</dbReference>
<dbReference type="InterPro" id="IPR036134">
    <property type="entry name" value="Crypto/Photolyase_FAD-like_sf"/>
</dbReference>
<dbReference type="InterPro" id="IPR018394">
    <property type="entry name" value="DNA_photolyase_1_CS_C"/>
</dbReference>
<evidence type="ECO:0000256" key="3">
    <source>
        <dbReference type="ARBA" id="ARBA00005862"/>
    </source>
</evidence>
<dbReference type="RefSeq" id="WP_258568135.1">
    <property type="nucleotide sequence ID" value="NZ_CP092900.1"/>
</dbReference>
<proteinExistence type="inferred from homology"/>
<feature type="domain" description="Photolyase/cryptochrome alpha/beta" evidence="8">
    <location>
        <begin position="4"/>
        <end position="122"/>
    </location>
</feature>
<dbReference type="Pfam" id="PF00875">
    <property type="entry name" value="DNA_photolyase"/>
    <property type="match status" value="1"/>
</dbReference>
<evidence type="ECO:0000256" key="4">
    <source>
        <dbReference type="ARBA" id="ARBA00022630"/>
    </source>
</evidence>
<comment type="similarity">
    <text evidence="7">Belongs to the DNA photolyase family.</text>
</comment>
<organism evidence="9 10">
    <name type="scientific">Candidatus Comchoanobacter bicostacola</name>
    <dbReference type="NCBI Taxonomy" id="2919598"/>
    <lineage>
        <taxon>Bacteria</taxon>
        <taxon>Pseudomonadati</taxon>
        <taxon>Pseudomonadota</taxon>
        <taxon>Gammaproteobacteria</taxon>
        <taxon>Candidatus Comchoanobacterales</taxon>
        <taxon>Candidatus Comchoanobacteraceae</taxon>
        <taxon>Candidatus Comchoanobacter</taxon>
    </lineage>
</organism>
<dbReference type="SUPFAM" id="SSF48173">
    <property type="entry name" value="Cryptochrome/photolyase FAD-binding domain"/>
    <property type="match status" value="1"/>
</dbReference>
<evidence type="ECO:0000259" key="8">
    <source>
        <dbReference type="PROSITE" id="PS51645"/>
    </source>
</evidence>
<dbReference type="PROSITE" id="PS00394">
    <property type="entry name" value="DNA_PHOTOLYASES_1_1"/>
    <property type="match status" value="1"/>
</dbReference>
<dbReference type="PROSITE" id="PS51645">
    <property type="entry name" value="PHR_CRY_ALPHA_BETA"/>
    <property type="match status" value="1"/>
</dbReference>
<evidence type="ECO:0000256" key="2">
    <source>
        <dbReference type="ARBA" id="ARBA00001974"/>
    </source>
</evidence>
<dbReference type="PRINTS" id="PR00147">
    <property type="entry name" value="DNAPHOTLYASE"/>
</dbReference>
<dbReference type="Gene3D" id="1.25.40.80">
    <property type="match status" value="1"/>
</dbReference>
<keyword evidence="5 7" id="KW-0274">FAD</keyword>
<keyword evidence="6 7" id="KW-0157">Chromophore</keyword>
<keyword evidence="4 7" id="KW-0285">Flavoprotein</keyword>
<evidence type="ECO:0000256" key="6">
    <source>
        <dbReference type="ARBA" id="ARBA00022991"/>
    </source>
</evidence>
<dbReference type="PANTHER" id="PTHR11455">
    <property type="entry name" value="CRYPTOCHROME"/>
    <property type="match status" value="1"/>
</dbReference>
<dbReference type="Gene3D" id="1.10.579.10">
    <property type="entry name" value="DNA Cyclobutane Dipyrimidine Photolyase, subunit A, domain 3"/>
    <property type="match status" value="1"/>
</dbReference>
<protein>
    <submittedName>
        <fullName evidence="9">DNA photolyase family protein</fullName>
    </submittedName>
</protein>
<evidence type="ECO:0000313" key="9">
    <source>
        <dbReference type="EMBL" id="UTC24352.1"/>
    </source>
</evidence>
<comment type="similarity">
    <text evidence="3">Belongs to the DNA photolyase class-1 family.</text>
</comment>
<dbReference type="InterPro" id="IPR002081">
    <property type="entry name" value="Cryptochrome/DNA_photolyase_1"/>
</dbReference>
<dbReference type="InterPro" id="IPR014729">
    <property type="entry name" value="Rossmann-like_a/b/a_fold"/>
</dbReference>
<dbReference type="SUPFAM" id="SSF52425">
    <property type="entry name" value="Cryptochrome/photolyase, N-terminal domain"/>
    <property type="match status" value="1"/>
</dbReference>
<sequence>MTQKINIIWFRRDLRLYDNPALYSAHLKGPILALYTHYDPDLGKRSQWWLSESLKSMQQDLPMHYYKGHPLACFIELLKTHAIESINWNMCFEPDETDLDQEVIEFCQQNNIQTQTHQRQLLWDPSTVLNQSGLPYKVFTPFYRKGCMNAAEPEHPIGKTQAQYITLTQLSSEVETLGLYHDKADHQQLSAIWEPSESAAHKRSEQFLNERVNQYKKDRDFPGIKGTSHLSPYLHFGQITPHQLWHRSIKMDLTPGIDTFLSELGWREFSYYLLYHFPTFATENFNRKFDQFPWLNNDKELKAWQQGQTGIPIVDAGMRELLTTGTMHNRLRMITASFLTKNLLHHWHEGQDWFWENLVDADLASNAAGWQWVAGSGADASPYFRVFNPGLQGEKFDKDATYIKKYVPELRDVPAKMIHKIWDMSDEQLSPYLKIGIDYPRAIVDLKVTRNRALDAWGKL</sequence>
<gene>
    <name evidence="9" type="ORF">MMH89_03855</name>
</gene>
<dbReference type="InterPro" id="IPR005101">
    <property type="entry name" value="Cryptochr/Photolyase_FAD-bd"/>
</dbReference>
<reference evidence="9 10" key="1">
    <citation type="journal article" date="2022" name="Nat. Microbiol.">
        <title>The microbiome of a bacterivorous marine choanoflagellate contains a resource-demanding obligate bacterial associate.</title>
        <authorList>
            <person name="Needham D.M."/>
            <person name="Poirier C."/>
            <person name="Bachy C."/>
            <person name="George E.E."/>
            <person name="Wilken S."/>
            <person name="Yung C.C.M."/>
            <person name="Limardo A.J."/>
            <person name="Morando M."/>
            <person name="Sudek L."/>
            <person name="Malmstrom R.R."/>
            <person name="Keeling P.J."/>
            <person name="Santoro A.E."/>
            <person name="Worden A.Z."/>
        </authorList>
    </citation>
    <scope>NUCLEOTIDE SEQUENCE [LARGE SCALE GENOMIC DNA]</scope>
    <source>
        <strain evidence="9 10">Comchoano-1</strain>
    </source>
</reference>
<evidence type="ECO:0000256" key="7">
    <source>
        <dbReference type="RuleBase" id="RU004182"/>
    </source>
</evidence>
<keyword evidence="10" id="KW-1185">Reference proteome</keyword>
<name>A0ABY5DKL1_9GAMM</name>